<dbReference type="AlphaFoldDB" id="A0A347TMQ2"/>
<dbReference type="InterPro" id="IPR008719">
    <property type="entry name" value="N2O_reductase_NosL"/>
</dbReference>
<dbReference type="EMBL" id="NXAO01000028">
    <property type="protein sequence ID" value="PHO15415.1"/>
    <property type="molecule type" value="Genomic_DNA"/>
</dbReference>
<evidence type="ECO:0000313" key="1">
    <source>
        <dbReference type="EMBL" id="AXX87880.1"/>
    </source>
</evidence>
<evidence type="ECO:0000313" key="2">
    <source>
        <dbReference type="EMBL" id="PHO15415.1"/>
    </source>
</evidence>
<dbReference type="Gene3D" id="3.30.70.2050">
    <property type="match status" value="1"/>
</dbReference>
<evidence type="ECO:0000313" key="3">
    <source>
        <dbReference type="Proteomes" id="UP000224740"/>
    </source>
</evidence>
<protein>
    <submittedName>
        <fullName evidence="1">NosL domain-containing protein</fullName>
    </submittedName>
</protein>
<dbReference type="SUPFAM" id="SSF160387">
    <property type="entry name" value="NosL/MerB-like"/>
    <property type="match status" value="1"/>
</dbReference>
<organism evidence="1 4">
    <name type="scientific">Malaciobacter marinus</name>
    <dbReference type="NCBI Taxonomy" id="505249"/>
    <lineage>
        <taxon>Bacteria</taxon>
        <taxon>Pseudomonadati</taxon>
        <taxon>Campylobacterota</taxon>
        <taxon>Epsilonproteobacteria</taxon>
        <taxon>Campylobacterales</taxon>
        <taxon>Arcobacteraceae</taxon>
        <taxon>Malaciobacter</taxon>
    </lineage>
</organism>
<reference evidence="3" key="1">
    <citation type="submission" date="2017-09" db="EMBL/GenBank/DDBJ databases">
        <title>Arcobacter canalis sp. nov., a new species isolated from a water canal contaminated with urban sewage.</title>
        <authorList>
            <person name="Perez-Cataluna A."/>
            <person name="Salas-Masso N."/>
            <person name="Figueras M.J."/>
        </authorList>
    </citation>
    <scope>NUCLEOTIDE SEQUENCE [LARGE SCALE GENOMIC DNA]</scope>
    <source>
        <strain evidence="3">CECT 7727</strain>
    </source>
</reference>
<name>A0A347TMQ2_9BACT</name>
<dbReference type="RefSeq" id="WP_099311041.1">
    <property type="nucleotide sequence ID" value="NZ_CP032101.1"/>
</dbReference>
<dbReference type="Pfam" id="PF05573">
    <property type="entry name" value="NosL"/>
    <property type="match status" value="1"/>
</dbReference>
<dbReference type="PANTHER" id="PTHR41247">
    <property type="entry name" value="HTH-TYPE TRANSCRIPTIONAL REPRESSOR YCNK"/>
    <property type="match status" value="1"/>
</dbReference>
<reference evidence="2" key="2">
    <citation type="submission" date="2017-09" db="EMBL/GenBank/DDBJ databases">
        <authorList>
            <person name="Perez-Cataluna A."/>
            <person name="Figueras M.J."/>
            <person name="Salas-Masso N."/>
        </authorList>
    </citation>
    <scope>NUCLEOTIDE SEQUENCE</scope>
    <source>
        <strain evidence="2">CECT 7727</strain>
    </source>
</reference>
<keyword evidence="3" id="KW-1185">Reference proteome</keyword>
<dbReference type="PANTHER" id="PTHR41247:SF1">
    <property type="entry name" value="HTH-TYPE TRANSCRIPTIONAL REPRESSOR YCNK"/>
    <property type="match status" value="1"/>
</dbReference>
<dbReference type="Proteomes" id="UP000224740">
    <property type="component" value="Unassembled WGS sequence"/>
</dbReference>
<gene>
    <name evidence="1" type="ORF">AMRN_2168</name>
    <name evidence="2" type="ORF">CPH92_07075</name>
</gene>
<sequence>MKFYLVMFIFINSLFGQNIESLVGKKYEDLILKQENCPIKKVPISKYKKWLGYVQFKNSVIVAVSSAKYTFTYAMQNKKNNIHKIYMTDYNTGKIIEAKKASYVFGSRIMSIGGDDIIPFEKKEDAETFLKKQGGKKIFSIERMTKNFINYLELK</sequence>
<evidence type="ECO:0000313" key="4">
    <source>
        <dbReference type="Proteomes" id="UP000264693"/>
    </source>
</evidence>
<dbReference type="EMBL" id="CP032101">
    <property type="protein sequence ID" value="AXX87880.1"/>
    <property type="molecule type" value="Genomic_DNA"/>
</dbReference>
<proteinExistence type="predicted"/>
<reference evidence="1 4" key="3">
    <citation type="submission" date="2018-08" db="EMBL/GenBank/DDBJ databases">
        <title>Complete genome of the Arcobacter marinus type strain JCM 15502.</title>
        <authorList>
            <person name="Miller W.G."/>
            <person name="Yee E."/>
            <person name="Huynh S."/>
            <person name="Parker C.T."/>
        </authorList>
    </citation>
    <scope>NUCLEOTIDE SEQUENCE [LARGE SCALE GENOMIC DNA]</scope>
    <source>
        <strain evidence="1 4">JCM 15502</strain>
    </source>
</reference>
<accession>A0A347TMQ2</accession>
<dbReference type="Proteomes" id="UP000264693">
    <property type="component" value="Chromosome"/>
</dbReference>
<dbReference type="KEGG" id="amar:AMRN_2168"/>